<dbReference type="SUPFAM" id="SSF47323">
    <property type="entry name" value="Anticodon-binding domain of a subclass of class I aminoacyl-tRNA synthetases"/>
    <property type="match status" value="1"/>
</dbReference>
<evidence type="ECO:0000313" key="11">
    <source>
        <dbReference type="EMBL" id="KKU58600.1"/>
    </source>
</evidence>
<accession>A0A0G1ULQ7</accession>
<comment type="caution">
    <text evidence="11">The sequence shown here is derived from an EMBL/GenBank/DDBJ whole genome shotgun (WGS) entry which is preliminary data.</text>
</comment>
<dbReference type="InterPro" id="IPR013155">
    <property type="entry name" value="M/V/L/I-tRNA-synth_anticd-bd"/>
</dbReference>
<dbReference type="InterPro" id="IPR002301">
    <property type="entry name" value="Ile-tRNA-ligase"/>
</dbReference>
<evidence type="ECO:0000256" key="3">
    <source>
        <dbReference type="ARBA" id="ARBA00022741"/>
    </source>
</evidence>
<dbReference type="PATRIC" id="fig|1618358.3.peg.39"/>
<evidence type="ECO:0000259" key="10">
    <source>
        <dbReference type="Pfam" id="PF08264"/>
    </source>
</evidence>
<dbReference type="EC" id="6.1.1.5" evidence="1"/>
<evidence type="ECO:0000313" key="12">
    <source>
        <dbReference type="Proteomes" id="UP000034307"/>
    </source>
</evidence>
<name>A0A0G1ULQ7_9BACT</name>
<feature type="domain" description="Aminoacyl-tRNA synthetase class Ia" evidence="9">
    <location>
        <begin position="19"/>
        <end position="623"/>
    </location>
</feature>
<dbReference type="CDD" id="cd07961">
    <property type="entry name" value="Anticodon_Ia_Ile_ABEc"/>
    <property type="match status" value="1"/>
</dbReference>
<dbReference type="InterPro" id="IPR009008">
    <property type="entry name" value="Val/Leu/Ile-tRNA-synth_edit"/>
</dbReference>
<dbReference type="GO" id="GO:0005524">
    <property type="term" value="F:ATP binding"/>
    <property type="evidence" value="ECO:0007669"/>
    <property type="project" value="UniProtKB-KW"/>
</dbReference>
<dbReference type="PRINTS" id="PR00984">
    <property type="entry name" value="TRNASYNTHILE"/>
</dbReference>
<sequence>MAFKPVSSQVDFVALEKELLKEWYEKGIVDKYLHKNDSSKKKFSFLDGPITANNPMGVHHAWGRTYKDLWQKFNAMRGYAQRYRNGFDCQGLWVEVEVEKELGFKSKKDIETYGIANFVNKCKERVNKYSAIQTEQTKRLGNFMDWDNSYYTMSDENNYAIWDFLKSCWQRKWLYKGHESIPWCPRCETAISQHEILTEDYKEVTHESVYLKLPLIDHPGESLLVWTTTPWTIPANIAVAVDTTLKYSLVDGQWLLGPKAGATKTVSGKELVGLKYKGPYDSLEAVQKVAAHKLFHTVIATDSKIMPISSQEGTGLVHTAVSAGEEDFKLGKKLGLPMIPVIADNADYLPGLGELSGQNAKKHPEIILDYLKANGWAQRTERITHRYPACWRCKAELVWKVADEWYIAMDKPDESGNSLRKQMMAVARKITWLPSFGLDRELDWLKNMHDWLISKKNRYWGLALPIYECTHCGYFEVVGSKDELKSRAVSGWDKFVGNSPHRPWVDEVKINCSKCRQPVSRILDVGNPWLDAGIVPFSTMSREWFPADFITESFPGQFKNWFYSMIAMSTVLAKTNPFKTVFGYASLFDEKGQIMHKSAGNMIEFNEGADKIGVDVMRWTFMTHQPYDNLLFGYKVTDEVRRHFHLMLWNVYNFFVTYANIDHFVPNSKRAVLDRWILARLNQTIFQVTNSLDKYDPYSSSRTLEDLLSDISLWYVRRSRDRVGPTVPNSNDKQACLSTLYSLLTTFSQLLAPFNPYISDTIYRNLTGKESVHLSNWPKAKKLSKNDIQLIEDMKLVRKIVEMGLSQRKIAGIKVRQPLRQIIIVTSLSLSDDLARLIKDELNIKDVVWGKGEELSVTLDLDLDPQLLAEGKLRELIRQVQENRKELGARLDQKIRIILPELPADLSEFKRQTLAQDVKSGHELQIELL</sequence>
<reference evidence="11 12" key="1">
    <citation type="journal article" date="2015" name="Nature">
        <title>rRNA introns, odd ribosomes, and small enigmatic genomes across a large radiation of phyla.</title>
        <authorList>
            <person name="Brown C.T."/>
            <person name="Hug L.A."/>
            <person name="Thomas B.C."/>
            <person name="Sharon I."/>
            <person name="Castelle C.J."/>
            <person name="Singh A."/>
            <person name="Wilkins M.J."/>
            <person name="Williams K.H."/>
            <person name="Banfield J.F."/>
        </authorList>
    </citation>
    <scope>NUCLEOTIDE SEQUENCE [LARGE SCALE GENOMIC DNA]</scope>
</reference>
<evidence type="ECO:0000256" key="5">
    <source>
        <dbReference type="ARBA" id="ARBA00022917"/>
    </source>
</evidence>
<evidence type="ECO:0000256" key="6">
    <source>
        <dbReference type="ARBA" id="ARBA00023146"/>
    </source>
</evidence>
<dbReference type="InterPro" id="IPR023586">
    <property type="entry name" value="Ile-tRNA-ligase_type2"/>
</dbReference>
<dbReference type="InterPro" id="IPR033709">
    <property type="entry name" value="Anticodon_Ile_ABEc"/>
</dbReference>
<dbReference type="Pfam" id="PF00133">
    <property type="entry name" value="tRNA-synt_1"/>
    <property type="match status" value="1"/>
</dbReference>
<evidence type="ECO:0000256" key="4">
    <source>
        <dbReference type="ARBA" id="ARBA00022840"/>
    </source>
</evidence>
<proteinExistence type="predicted"/>
<dbReference type="SUPFAM" id="SSF50677">
    <property type="entry name" value="ValRS/IleRS/LeuRS editing domain"/>
    <property type="match status" value="1"/>
</dbReference>
<dbReference type="SUPFAM" id="SSF52374">
    <property type="entry name" value="Nucleotidylyl transferase"/>
    <property type="match status" value="1"/>
</dbReference>
<evidence type="ECO:0000256" key="2">
    <source>
        <dbReference type="ARBA" id="ARBA00022598"/>
    </source>
</evidence>
<dbReference type="PANTHER" id="PTHR42780:SF1">
    <property type="entry name" value="ISOLEUCINE--TRNA LIGASE, CYTOPLASMIC"/>
    <property type="match status" value="1"/>
</dbReference>
<evidence type="ECO:0000256" key="7">
    <source>
        <dbReference type="ARBA" id="ARBA00025217"/>
    </source>
</evidence>
<dbReference type="Gene3D" id="1.10.730.10">
    <property type="entry name" value="Isoleucyl-tRNA Synthetase, Domain 1"/>
    <property type="match status" value="1"/>
</dbReference>
<dbReference type="InterPro" id="IPR002300">
    <property type="entry name" value="aa-tRNA-synth_Ia"/>
</dbReference>
<gene>
    <name evidence="11" type="ORF">UX80_C0001G0039</name>
</gene>
<keyword evidence="2" id="KW-0436">Ligase</keyword>
<keyword evidence="5" id="KW-0648">Protein biosynthesis</keyword>
<dbReference type="GO" id="GO:0002161">
    <property type="term" value="F:aminoacyl-tRNA deacylase activity"/>
    <property type="evidence" value="ECO:0007669"/>
    <property type="project" value="InterPro"/>
</dbReference>
<dbReference type="AlphaFoldDB" id="A0A0G1ULQ7"/>
<feature type="domain" description="Methionyl/Valyl/Leucyl/Isoleucyl-tRNA synthetase anticodon-binding" evidence="10">
    <location>
        <begin position="674"/>
        <end position="821"/>
    </location>
</feature>
<dbReference type="GO" id="GO:0004822">
    <property type="term" value="F:isoleucine-tRNA ligase activity"/>
    <property type="evidence" value="ECO:0007669"/>
    <property type="project" value="UniProtKB-EC"/>
</dbReference>
<dbReference type="GO" id="GO:0006428">
    <property type="term" value="P:isoleucyl-tRNA aminoacylation"/>
    <property type="evidence" value="ECO:0007669"/>
    <property type="project" value="InterPro"/>
</dbReference>
<evidence type="ECO:0000256" key="1">
    <source>
        <dbReference type="ARBA" id="ARBA00013165"/>
    </source>
</evidence>
<keyword evidence="6 11" id="KW-0030">Aminoacyl-tRNA synthetase</keyword>
<dbReference type="STRING" id="1618358.UX80_C0001G0039"/>
<comment type="function">
    <text evidence="7">Catalyzes the attachment of isoleucine to tRNA(Ile). As IleRS can inadvertently accommodate and process structurally similar amino acids such as valine, to avoid such errors it has two additional distinct tRNA(Ile)-dependent editing activities. One activity is designated as 'pretransfer' editing and involves the hydrolysis of activated Val-AMP. The other activity is designated 'posttransfer' editing and involves deacylation of mischarged Val-tRNA(Ile).</text>
</comment>
<dbReference type="Gene3D" id="3.40.50.620">
    <property type="entry name" value="HUPs"/>
    <property type="match status" value="2"/>
</dbReference>
<organism evidence="11 12">
    <name type="scientific">Candidatus Amesbacteria bacterium GW2011_GWA2_47_11b</name>
    <dbReference type="NCBI Taxonomy" id="1618358"/>
    <lineage>
        <taxon>Bacteria</taxon>
        <taxon>Candidatus Amesiibacteriota</taxon>
    </lineage>
</organism>
<protein>
    <recommendedName>
        <fullName evidence="1">isoleucine--tRNA ligase</fullName>
        <ecNumber evidence="1">6.1.1.5</ecNumber>
    </recommendedName>
</protein>
<dbReference type="InterPro" id="IPR014729">
    <property type="entry name" value="Rossmann-like_a/b/a_fold"/>
</dbReference>
<dbReference type="EMBL" id="LCNO01000001">
    <property type="protein sequence ID" value="KKU58600.1"/>
    <property type="molecule type" value="Genomic_DNA"/>
</dbReference>
<keyword evidence="3" id="KW-0547">Nucleotide-binding</keyword>
<comment type="catalytic activity">
    <reaction evidence="8">
        <text>tRNA(Ile) + L-isoleucine + ATP = L-isoleucyl-tRNA(Ile) + AMP + diphosphate</text>
        <dbReference type="Rhea" id="RHEA:11060"/>
        <dbReference type="Rhea" id="RHEA-COMP:9666"/>
        <dbReference type="Rhea" id="RHEA-COMP:9695"/>
        <dbReference type="ChEBI" id="CHEBI:30616"/>
        <dbReference type="ChEBI" id="CHEBI:33019"/>
        <dbReference type="ChEBI" id="CHEBI:58045"/>
        <dbReference type="ChEBI" id="CHEBI:78442"/>
        <dbReference type="ChEBI" id="CHEBI:78528"/>
        <dbReference type="ChEBI" id="CHEBI:456215"/>
        <dbReference type="EC" id="6.1.1.5"/>
    </reaction>
</comment>
<keyword evidence="4" id="KW-0067">ATP-binding</keyword>
<evidence type="ECO:0000259" key="9">
    <source>
        <dbReference type="Pfam" id="PF00133"/>
    </source>
</evidence>
<dbReference type="Pfam" id="PF08264">
    <property type="entry name" value="Anticodon_1"/>
    <property type="match status" value="1"/>
</dbReference>
<dbReference type="Proteomes" id="UP000034307">
    <property type="component" value="Unassembled WGS sequence"/>
</dbReference>
<dbReference type="GO" id="GO:0000049">
    <property type="term" value="F:tRNA binding"/>
    <property type="evidence" value="ECO:0007669"/>
    <property type="project" value="InterPro"/>
</dbReference>
<dbReference type="InterPro" id="IPR009080">
    <property type="entry name" value="tRNAsynth_Ia_anticodon-bd"/>
</dbReference>
<evidence type="ECO:0000256" key="8">
    <source>
        <dbReference type="ARBA" id="ARBA00048359"/>
    </source>
</evidence>
<dbReference type="PANTHER" id="PTHR42780">
    <property type="entry name" value="SOLEUCYL-TRNA SYNTHETASE"/>
    <property type="match status" value="1"/>
</dbReference>